<evidence type="ECO:0000313" key="5">
    <source>
        <dbReference type="Proteomes" id="UP000559027"/>
    </source>
</evidence>
<evidence type="ECO:0000256" key="2">
    <source>
        <dbReference type="SAM" id="Phobius"/>
    </source>
</evidence>
<feature type="transmembrane region" description="Helical" evidence="2">
    <location>
        <begin position="214"/>
        <end position="234"/>
    </location>
</feature>
<feature type="region of interest" description="Disordered" evidence="1">
    <location>
        <begin position="329"/>
        <end position="361"/>
    </location>
</feature>
<feature type="domain" description="DUF6533" evidence="3">
    <location>
        <begin position="20"/>
        <end position="61"/>
    </location>
</feature>
<evidence type="ECO:0000313" key="4">
    <source>
        <dbReference type="EMBL" id="KAF5351086.1"/>
    </source>
</evidence>
<evidence type="ECO:0000259" key="3">
    <source>
        <dbReference type="Pfam" id="PF20151"/>
    </source>
</evidence>
<protein>
    <recommendedName>
        <fullName evidence="3">DUF6533 domain-containing protein</fullName>
    </recommendedName>
</protein>
<name>A0A8H5FVW6_9AGAR</name>
<sequence length="361" mass="40634">MDTIHDNPWFFAGIVPSRMVCFAAGTVLLYDHLTTLDQEINLVWKRRLGTNGTALFLINRYSHYIHAFSIISEYWFIAPSERTCLRWDIANCVLVGFSITVCEVVLALRTWAMWKLSRRVLYFFLIMACVKFPVVIAALAESLIHSRYLRISGPGSPAQFVCISPIIGRWSWESLAFVSVIITETGIASLTVVRAIEARKSASRWYFRIHYMGVIYYIFTLGLTILNVIGTLYLRNIGVLPFAFAKVYFVRLVAHDLDDDHAIQTTKHRVRRAAPHNSRLLIADYITPFTSRNESPSFTTQSRSHLPHLKFLLLVGSVSAALRGSHVATGRATTGTGTGSDNAGRGKNEGDEKSDFVEHID</sequence>
<dbReference type="EMBL" id="JAACJO010000013">
    <property type="protein sequence ID" value="KAF5351086.1"/>
    <property type="molecule type" value="Genomic_DNA"/>
</dbReference>
<dbReference type="Gene3D" id="3.40.50.150">
    <property type="entry name" value="Vaccinia Virus protein VP39"/>
    <property type="match status" value="1"/>
</dbReference>
<comment type="caution">
    <text evidence="4">The sequence shown here is derived from an EMBL/GenBank/DDBJ whole genome shotgun (WGS) entry which is preliminary data.</text>
</comment>
<dbReference type="AlphaFoldDB" id="A0A8H5FVW6"/>
<dbReference type="OrthoDB" id="3341843at2759"/>
<dbReference type="InterPro" id="IPR029063">
    <property type="entry name" value="SAM-dependent_MTases_sf"/>
</dbReference>
<gene>
    <name evidence="4" type="ORF">D9756_008355</name>
</gene>
<accession>A0A8H5FVW6</accession>
<feature type="compositionally biased region" description="Basic and acidic residues" evidence="1">
    <location>
        <begin position="344"/>
        <end position="361"/>
    </location>
</feature>
<evidence type="ECO:0000256" key="1">
    <source>
        <dbReference type="SAM" id="MobiDB-lite"/>
    </source>
</evidence>
<proteinExistence type="predicted"/>
<feature type="transmembrane region" description="Helical" evidence="2">
    <location>
        <begin position="120"/>
        <end position="140"/>
    </location>
</feature>
<keyword evidence="2" id="KW-0472">Membrane</keyword>
<feature type="transmembrane region" description="Helical" evidence="2">
    <location>
        <begin position="12"/>
        <end position="33"/>
    </location>
</feature>
<keyword evidence="2" id="KW-0812">Transmembrane</keyword>
<dbReference type="Proteomes" id="UP000559027">
    <property type="component" value="Unassembled WGS sequence"/>
</dbReference>
<organism evidence="4 5">
    <name type="scientific">Leucocoprinus leucothites</name>
    <dbReference type="NCBI Taxonomy" id="201217"/>
    <lineage>
        <taxon>Eukaryota</taxon>
        <taxon>Fungi</taxon>
        <taxon>Dikarya</taxon>
        <taxon>Basidiomycota</taxon>
        <taxon>Agaricomycotina</taxon>
        <taxon>Agaricomycetes</taxon>
        <taxon>Agaricomycetidae</taxon>
        <taxon>Agaricales</taxon>
        <taxon>Agaricineae</taxon>
        <taxon>Agaricaceae</taxon>
        <taxon>Leucocoprinus</taxon>
    </lineage>
</organism>
<dbReference type="Pfam" id="PF20151">
    <property type="entry name" value="DUF6533"/>
    <property type="match status" value="1"/>
</dbReference>
<feature type="transmembrane region" description="Helical" evidence="2">
    <location>
        <begin position="174"/>
        <end position="193"/>
    </location>
</feature>
<keyword evidence="5" id="KW-1185">Reference proteome</keyword>
<feature type="transmembrane region" description="Helical" evidence="2">
    <location>
        <begin position="89"/>
        <end position="108"/>
    </location>
</feature>
<reference evidence="4 5" key="1">
    <citation type="journal article" date="2020" name="ISME J.">
        <title>Uncovering the hidden diversity of litter-decomposition mechanisms in mushroom-forming fungi.</title>
        <authorList>
            <person name="Floudas D."/>
            <person name="Bentzer J."/>
            <person name="Ahren D."/>
            <person name="Johansson T."/>
            <person name="Persson P."/>
            <person name="Tunlid A."/>
        </authorList>
    </citation>
    <scope>NUCLEOTIDE SEQUENCE [LARGE SCALE GENOMIC DNA]</scope>
    <source>
        <strain evidence="4 5">CBS 146.42</strain>
    </source>
</reference>
<keyword evidence="2" id="KW-1133">Transmembrane helix</keyword>
<dbReference type="InterPro" id="IPR045340">
    <property type="entry name" value="DUF6533"/>
</dbReference>